<dbReference type="InterPro" id="IPR000398">
    <property type="entry name" value="Thymidylate_synthase"/>
</dbReference>
<comment type="similarity">
    <text evidence="5">Belongs to the thymidylate synthase family. Bacterial-type ThyA subfamily.</text>
</comment>
<feature type="binding site" description="in other chain" evidence="5">
    <location>
        <begin position="198"/>
        <end position="201"/>
    </location>
    <ligand>
        <name>dUMP</name>
        <dbReference type="ChEBI" id="CHEBI:246422"/>
        <note>ligand shared between dimeric partners</note>
    </ligand>
</feature>
<evidence type="ECO:0000256" key="2">
    <source>
        <dbReference type="ARBA" id="ARBA00022603"/>
    </source>
</evidence>
<dbReference type="PANTHER" id="PTHR11548:SF1">
    <property type="entry name" value="THYMIDYLATE SYNTHASE 1"/>
    <property type="match status" value="1"/>
</dbReference>
<dbReference type="GO" id="GO:0004799">
    <property type="term" value="F:thymidylate synthase activity"/>
    <property type="evidence" value="ECO:0007669"/>
    <property type="project" value="UniProtKB-UniRule"/>
</dbReference>
<comment type="caution">
    <text evidence="5">Lacks conserved residue(s) required for the propagation of feature annotation.</text>
</comment>
<dbReference type="InterPro" id="IPR036926">
    <property type="entry name" value="Thymidate_synth/dCMP_Mease_sf"/>
</dbReference>
<dbReference type="HAMAP" id="MF_00008">
    <property type="entry name" value="Thymidy_synth_bact"/>
    <property type="match status" value="1"/>
</dbReference>
<evidence type="ECO:0000313" key="9">
    <source>
        <dbReference type="Proteomes" id="UP000001494"/>
    </source>
</evidence>
<dbReference type="InterPro" id="IPR023451">
    <property type="entry name" value="Thymidate_synth/dCMP_Mease_dom"/>
</dbReference>
<evidence type="ECO:0000313" key="8">
    <source>
        <dbReference type="EMBL" id="AEH63209.1"/>
    </source>
</evidence>
<dbReference type="PANTHER" id="PTHR11548">
    <property type="entry name" value="THYMIDYLATE SYNTHASE 1"/>
    <property type="match status" value="1"/>
</dbReference>
<dbReference type="GO" id="GO:0032259">
    <property type="term" value="P:methylation"/>
    <property type="evidence" value="ECO:0007669"/>
    <property type="project" value="UniProtKB-KW"/>
</dbReference>
<keyword evidence="2 5" id="KW-0489">Methyltransferase</keyword>
<keyword evidence="4 5" id="KW-0545">Nucleotide biosynthesis</keyword>
<feature type="binding site" description="in other chain" evidence="5">
    <location>
        <position position="23"/>
    </location>
    <ligand>
        <name>dUMP</name>
        <dbReference type="ChEBI" id="CHEBI:246422"/>
        <note>ligand shared between dimeric partners</note>
    </ligand>
</feature>
<comment type="subunit">
    <text evidence="5">Homodimer.</text>
</comment>
<feature type="binding site" evidence="5">
    <location>
        <position position="201"/>
    </location>
    <ligand>
        <name>(6R)-5,10-methylene-5,6,7,8-tetrahydrofolate</name>
        <dbReference type="ChEBI" id="CHEBI:15636"/>
    </ligand>
</feature>
<comment type="subcellular location">
    <subcellularLocation>
        <location evidence="5">Cytoplasm</location>
    </subcellularLocation>
</comment>
<dbReference type="AlphaFoldDB" id="A0A0H3G3H0"/>
<dbReference type="SUPFAM" id="SSF55831">
    <property type="entry name" value="Thymidylate synthase/dCMP hydroxymethylase"/>
    <property type="match status" value="1"/>
</dbReference>
<feature type="binding site" evidence="5">
    <location>
        <begin position="157"/>
        <end position="158"/>
    </location>
    <ligand>
        <name>dUMP</name>
        <dbReference type="ChEBI" id="CHEBI:246422"/>
        <note>ligand shared between dimeric partners</note>
    </ligand>
</feature>
<dbReference type="SMR" id="A0A0H3G3H0"/>
<name>A0A0H3G3H0_ZYMMA</name>
<comment type="pathway">
    <text evidence="5">Pyrimidine metabolism; dTTP biosynthesis.</text>
</comment>
<dbReference type="PRINTS" id="PR00108">
    <property type="entry name" value="THYMDSNTHASE"/>
</dbReference>
<dbReference type="PROSITE" id="PS00091">
    <property type="entry name" value="THYMIDYLATE_SYNTHASE"/>
    <property type="match status" value="1"/>
</dbReference>
<dbReference type="EMBL" id="CP002850">
    <property type="protein sequence ID" value="AEH63209.1"/>
    <property type="molecule type" value="Genomic_DNA"/>
</dbReference>
<feature type="binding site" description="in other chain" evidence="5">
    <location>
        <position position="209"/>
    </location>
    <ligand>
        <name>dUMP</name>
        <dbReference type="ChEBI" id="CHEBI:246422"/>
        <note>ligand shared between dimeric partners</note>
    </ligand>
</feature>
<protein>
    <recommendedName>
        <fullName evidence="1 5">Thymidylate synthase</fullName>
        <shortName evidence="5">TS</shortName>
        <shortName evidence="5">TSase</shortName>
        <ecNumber evidence="1 5">2.1.1.45</ecNumber>
    </recommendedName>
</protein>
<evidence type="ECO:0000259" key="7">
    <source>
        <dbReference type="Pfam" id="PF00303"/>
    </source>
</evidence>
<dbReference type="RefSeq" id="WP_011241496.1">
    <property type="nucleotide sequence ID" value="NC_017262.1"/>
</dbReference>
<dbReference type="eggNOG" id="COG0207">
    <property type="taxonomic scope" value="Bacteria"/>
</dbReference>
<dbReference type="NCBIfam" id="NF002497">
    <property type="entry name" value="PRK01827.1-3"/>
    <property type="match status" value="1"/>
</dbReference>
<sequence>MSEHQYLRLVSDILEKGDQRHDRTGVGTLSLFGAMMRFDLSKGRIPILTTKKVSYRLAIREMLWFLSGDTNIRPLVEQGVSIWSDWPLARYQAETGALLSKKEFEAKILADTEFAKKWGDLGPVYGRQWRRWQGSDGQVYDQIATLIETLKSNPSSRRMLFHGWNVAELKDMALPPCHMVYQYHVTSDGRLNSLLYQRSADVFLGLPFNLVGAAALQAMLADQAGLALGDLVWTGGDVHIYRNHIDQMKEQLAREPRAFPRLELTRHPNSITDYKIEDFAITGYDPHPPIKGAVAV</sequence>
<feature type="binding site" description="in other chain" evidence="5">
    <location>
        <begin position="239"/>
        <end position="241"/>
    </location>
    <ligand>
        <name>dUMP</name>
        <dbReference type="ChEBI" id="CHEBI:246422"/>
        <note>ligand shared between dimeric partners</note>
    </ligand>
</feature>
<dbReference type="Proteomes" id="UP000001494">
    <property type="component" value="Chromosome"/>
</dbReference>
<dbReference type="Gene3D" id="3.30.572.10">
    <property type="entry name" value="Thymidylate synthase/dCMP hydroxymethylase domain"/>
    <property type="match status" value="1"/>
</dbReference>
<evidence type="ECO:0000256" key="5">
    <source>
        <dbReference type="HAMAP-Rule" id="MF_00008"/>
    </source>
</evidence>
<dbReference type="HOGENOM" id="CLU_021669_0_0_5"/>
<comment type="catalytic activity">
    <reaction evidence="5">
        <text>dUMP + (6R)-5,10-methylene-5,6,7,8-tetrahydrofolate = 7,8-dihydrofolate + dTMP</text>
        <dbReference type="Rhea" id="RHEA:12104"/>
        <dbReference type="ChEBI" id="CHEBI:15636"/>
        <dbReference type="ChEBI" id="CHEBI:57451"/>
        <dbReference type="ChEBI" id="CHEBI:63528"/>
        <dbReference type="ChEBI" id="CHEBI:246422"/>
        <dbReference type="EC" id="2.1.1.45"/>
    </reaction>
</comment>
<dbReference type="GO" id="GO:0006235">
    <property type="term" value="P:dTTP biosynthetic process"/>
    <property type="evidence" value="ECO:0007669"/>
    <property type="project" value="UniProtKB-UniRule"/>
</dbReference>
<dbReference type="GO" id="GO:0006231">
    <property type="term" value="P:dTMP biosynthetic process"/>
    <property type="evidence" value="ECO:0007669"/>
    <property type="project" value="UniProtKB-UniRule"/>
</dbReference>
<keyword evidence="5" id="KW-0963">Cytoplasm</keyword>
<organism evidence="8 9">
    <name type="scientific">Zymomonas mobilis subsp. mobilis (strain ATCC 10988 / DSM 424 / LMG 404 / NCIMB 8938 / NRRL B-806 / ZM1)</name>
    <dbReference type="NCBI Taxonomy" id="555217"/>
    <lineage>
        <taxon>Bacteria</taxon>
        <taxon>Pseudomonadati</taxon>
        <taxon>Pseudomonadota</taxon>
        <taxon>Alphaproteobacteria</taxon>
        <taxon>Sphingomonadales</taxon>
        <taxon>Zymomonadaceae</taxon>
        <taxon>Zymomonas</taxon>
    </lineage>
</organism>
<dbReference type="GO" id="GO:0005829">
    <property type="term" value="C:cytosol"/>
    <property type="evidence" value="ECO:0007669"/>
    <property type="project" value="TreeGrafter"/>
</dbReference>
<keyword evidence="3 5" id="KW-0808">Transferase</keyword>
<dbReference type="UniPathway" id="UPA00575"/>
<feature type="binding site" evidence="5">
    <location>
        <position position="295"/>
    </location>
    <ligand>
        <name>(6R)-5,10-methylene-5,6,7,8-tetrahydrofolate</name>
        <dbReference type="ChEBI" id="CHEBI:15636"/>
    </ligand>
</feature>
<feature type="active site" evidence="6">
    <location>
        <position position="177"/>
    </location>
</feature>
<feature type="active site" description="Nucleophile" evidence="5">
    <location>
        <position position="177"/>
    </location>
</feature>
<evidence type="ECO:0000256" key="1">
    <source>
        <dbReference type="ARBA" id="ARBA00011947"/>
    </source>
</evidence>
<reference evidence="8 9" key="1">
    <citation type="journal article" date="2011" name="J. Bacteriol.">
        <title>Genome sequence of the ethanol-producing Zymomonas mobilis subsp. mobilis lectotype strain ATCC 10988.</title>
        <authorList>
            <person name="Pappas K.M."/>
            <person name="Kouvelis V.N."/>
            <person name="Saunders E."/>
            <person name="Brettin T.S."/>
            <person name="Bruce D."/>
            <person name="Detter C."/>
            <person name="Balakireva M."/>
            <person name="Han C.S."/>
            <person name="Savvakis G."/>
            <person name="Kyrpides N.C."/>
            <person name="Typas M.A."/>
        </authorList>
    </citation>
    <scope>NUCLEOTIDE SEQUENCE [LARGE SCALE GENOMIC DNA]</scope>
    <source>
        <strain evidence="9">ATCC 10988 / DSM 424 / CCUG 17860 / LMG 404 / NCIMB 8938 / NRRL B-806 / ZM1</strain>
    </source>
</reference>
<proteinExistence type="inferred from homology"/>
<dbReference type="NCBIfam" id="TIGR03284">
    <property type="entry name" value="thym_sym"/>
    <property type="match status" value="1"/>
</dbReference>
<comment type="function">
    <text evidence="5">Catalyzes the reductive methylation of 2'-deoxyuridine-5'-monophosphate (dUMP) to 2'-deoxythymidine-5'-monophosphate (dTMP) while utilizing 5,10-methylenetetrahydrofolate (mTHF) as the methyl donor and reductant in the reaction, yielding dihydrofolate (DHF) as a by-product. This enzymatic reaction provides an intracellular de novo source of dTMP, an essential precursor for DNA biosynthesis.</text>
</comment>
<dbReference type="OrthoDB" id="9774633at2"/>
<dbReference type="InterPro" id="IPR020940">
    <property type="entry name" value="Thymidylate_synthase_AS"/>
</dbReference>
<dbReference type="InterPro" id="IPR045097">
    <property type="entry name" value="Thymidate_synth/dCMP_Mease"/>
</dbReference>
<evidence type="ECO:0000256" key="4">
    <source>
        <dbReference type="ARBA" id="ARBA00022727"/>
    </source>
</evidence>
<dbReference type="KEGG" id="zmm:Zmob_1389"/>
<dbReference type="EC" id="2.1.1.45" evidence="1 5"/>
<dbReference type="Pfam" id="PF00303">
    <property type="entry name" value="Thymidylat_synt"/>
    <property type="match status" value="1"/>
</dbReference>
<accession>A0A0H3G3H0</accession>
<feature type="domain" description="Thymidylate synthase/dCMP hydroxymethylase" evidence="7">
    <location>
        <begin position="4"/>
        <end position="296"/>
    </location>
</feature>
<evidence type="ECO:0000256" key="6">
    <source>
        <dbReference type="PROSITE-ProRule" id="PRU10016"/>
    </source>
</evidence>
<dbReference type="CDD" id="cd00351">
    <property type="entry name" value="TS_Pyrimidine_HMase"/>
    <property type="match status" value="1"/>
</dbReference>
<evidence type="ECO:0000256" key="3">
    <source>
        <dbReference type="ARBA" id="ARBA00022679"/>
    </source>
</evidence>
<gene>
    <name evidence="5" type="primary">thyA</name>
    <name evidence="8" type="ordered locus">Zmob_1389</name>
</gene>